<dbReference type="PANTHER" id="PTHR32108">
    <property type="entry name" value="DNA-DIRECTED RNA POLYMERASE SUBUNIT ALPHA"/>
    <property type="match status" value="1"/>
</dbReference>
<proteinExistence type="predicted"/>
<reference evidence="1 2" key="1">
    <citation type="journal article" date="2021" name="bioRxiv">
        <title>The Gossypium anomalum genome as a resource for cotton improvement and evolutionary analysis of hybrid incompatibility.</title>
        <authorList>
            <person name="Grover C.E."/>
            <person name="Yuan D."/>
            <person name="Arick M.A."/>
            <person name="Miller E.R."/>
            <person name="Hu G."/>
            <person name="Peterson D.G."/>
            <person name="Wendel J.F."/>
            <person name="Udall J.A."/>
        </authorList>
    </citation>
    <scope>NUCLEOTIDE SEQUENCE [LARGE SCALE GENOMIC DNA]</scope>
    <source>
        <strain evidence="1">JFW-Udall</strain>
        <tissue evidence="1">Leaf</tissue>
    </source>
</reference>
<sequence length="305" mass="34802">MLQMGFESEWVALIMKCITTASYAVSINGRRGRIFQLTRGLRQADPFSPFLFLICSEGLSSLMRLAMEEGLLKGAKARRRVPEISQLLFTDDCILFGSNISVINDAWIPDASNSRLSSVGEAERILRIPLAREPHDDFMVWSGEPLGEFSVRGAYKLLQISDPRAYALQTIYRDFYKKLWLLNLPTKIKITIWKISWNYVSTRDLAQAFMKQYGHVTDIAPDKITLQNMEKKQSESFRQYAQRWREVATQVQPPLLEKETTSLFINTLKAPFIAHMLGSATLSFSDIVMSSEMIENAIRSEKIDA</sequence>
<dbReference type="OrthoDB" id="1002091at2759"/>
<name>A0A8J5YRX6_9ROSI</name>
<evidence type="ECO:0008006" key="3">
    <source>
        <dbReference type="Google" id="ProtNLM"/>
    </source>
</evidence>
<protein>
    <recommendedName>
        <fullName evidence="3">Reverse transcriptase domain-containing protein</fullName>
    </recommendedName>
</protein>
<comment type="caution">
    <text evidence="1">The sequence shown here is derived from an EMBL/GenBank/DDBJ whole genome shotgun (WGS) entry which is preliminary data.</text>
</comment>
<dbReference type="AlphaFoldDB" id="A0A8J5YRX6"/>
<dbReference type="Proteomes" id="UP000701853">
    <property type="component" value="Chromosome 9"/>
</dbReference>
<gene>
    <name evidence="1" type="ORF">CXB51_022417</name>
</gene>
<keyword evidence="2" id="KW-1185">Reference proteome</keyword>
<dbReference type="PANTHER" id="PTHR32108:SF5">
    <property type="entry name" value="DYNACTIN SUBUNIT 1-LIKE"/>
    <property type="match status" value="1"/>
</dbReference>
<organism evidence="1 2">
    <name type="scientific">Gossypium anomalum</name>
    <dbReference type="NCBI Taxonomy" id="47600"/>
    <lineage>
        <taxon>Eukaryota</taxon>
        <taxon>Viridiplantae</taxon>
        <taxon>Streptophyta</taxon>
        <taxon>Embryophyta</taxon>
        <taxon>Tracheophyta</taxon>
        <taxon>Spermatophyta</taxon>
        <taxon>Magnoliopsida</taxon>
        <taxon>eudicotyledons</taxon>
        <taxon>Gunneridae</taxon>
        <taxon>Pentapetalae</taxon>
        <taxon>rosids</taxon>
        <taxon>malvids</taxon>
        <taxon>Malvales</taxon>
        <taxon>Malvaceae</taxon>
        <taxon>Malvoideae</taxon>
        <taxon>Gossypium</taxon>
    </lineage>
</organism>
<evidence type="ECO:0000313" key="2">
    <source>
        <dbReference type="Proteomes" id="UP000701853"/>
    </source>
</evidence>
<evidence type="ECO:0000313" key="1">
    <source>
        <dbReference type="EMBL" id="KAG8483631.1"/>
    </source>
</evidence>
<dbReference type="EMBL" id="JAHUZN010000009">
    <property type="protein sequence ID" value="KAG8483631.1"/>
    <property type="molecule type" value="Genomic_DNA"/>
</dbReference>
<accession>A0A8J5YRX6</accession>